<dbReference type="AlphaFoldDB" id="A0A2I2YPV0"/>
<evidence type="ECO:0000313" key="1">
    <source>
        <dbReference type="Ensembl" id="ENSGGOP00000036916.1"/>
    </source>
</evidence>
<reference evidence="2" key="1">
    <citation type="submission" date="2011-05" db="EMBL/GenBank/DDBJ databases">
        <title>Insights into the evolution of the great apes provided by the gorilla genome.</title>
        <authorList>
            <person name="Scally A."/>
        </authorList>
    </citation>
    <scope>NUCLEOTIDE SEQUENCE [LARGE SCALE GENOMIC DNA]</scope>
</reference>
<dbReference type="EMBL" id="CABD030059415">
    <property type="status" value="NOT_ANNOTATED_CDS"/>
    <property type="molecule type" value="Genomic_DNA"/>
</dbReference>
<proteinExistence type="predicted"/>
<organism evidence="1 2">
    <name type="scientific">Gorilla gorilla gorilla</name>
    <name type="common">Western lowland gorilla</name>
    <dbReference type="NCBI Taxonomy" id="9595"/>
    <lineage>
        <taxon>Eukaryota</taxon>
        <taxon>Metazoa</taxon>
        <taxon>Chordata</taxon>
        <taxon>Craniata</taxon>
        <taxon>Vertebrata</taxon>
        <taxon>Euteleostomi</taxon>
        <taxon>Mammalia</taxon>
        <taxon>Eutheria</taxon>
        <taxon>Euarchontoglires</taxon>
        <taxon>Primates</taxon>
        <taxon>Haplorrhini</taxon>
        <taxon>Catarrhini</taxon>
        <taxon>Hominidae</taxon>
        <taxon>Gorilla</taxon>
    </lineage>
</organism>
<gene>
    <name evidence="1" type="primary">KCNU1</name>
</gene>
<keyword evidence="2" id="KW-1185">Reference proteome</keyword>
<dbReference type="EMBL" id="CABD030059417">
    <property type="status" value="NOT_ANNOTATED_CDS"/>
    <property type="molecule type" value="Genomic_DNA"/>
</dbReference>
<reference evidence="1" key="3">
    <citation type="submission" date="2025-08" db="UniProtKB">
        <authorList>
            <consortium name="Ensembl"/>
        </authorList>
    </citation>
    <scope>IDENTIFICATION</scope>
</reference>
<protein>
    <submittedName>
        <fullName evidence="1">Potassium calcium-activated channel subfamily U member 1</fullName>
    </submittedName>
</protein>
<dbReference type="Proteomes" id="UP000001519">
    <property type="component" value="Chromosome 8"/>
</dbReference>
<dbReference type="EMBL" id="CABD030059414">
    <property type="status" value="NOT_ANNOTATED_CDS"/>
    <property type="molecule type" value="Genomic_DNA"/>
</dbReference>
<sequence>MIKKTEFSNVCSIFYLILQAMLKGLLQLSCPGIASDAGDRRSKFSAGTTFR</sequence>
<reference evidence="1 2" key="2">
    <citation type="journal article" date="2012" name="Nature">
        <title>Insights into hominid evolution from the gorilla genome sequence.</title>
        <authorList>
            <person name="Scally A."/>
            <person name="Dutheil J.Y."/>
            <person name="Hillier L.W."/>
            <person name="Jordan G.E."/>
            <person name="Goodhead I."/>
            <person name="Herrero J."/>
            <person name="Hobolth A."/>
            <person name="Lappalainen T."/>
            <person name="Mailund T."/>
            <person name="Marques-Bonet T."/>
            <person name="McCarthy S."/>
            <person name="Montgomery S.H."/>
            <person name="Schwalie P.C."/>
            <person name="Tang Y.A."/>
            <person name="Ward M.C."/>
            <person name="Xue Y."/>
            <person name="Yngvadottir B."/>
            <person name="Alkan C."/>
            <person name="Andersen L.N."/>
            <person name="Ayub Q."/>
            <person name="Ball E.V."/>
            <person name="Beal K."/>
            <person name="Bradley B.J."/>
            <person name="Chen Y."/>
            <person name="Clee C.M."/>
            <person name="Fitzgerald S."/>
            <person name="Graves T.A."/>
            <person name="Gu Y."/>
            <person name="Heath P."/>
            <person name="Heger A."/>
            <person name="Karakoc E."/>
            <person name="Kolb-Kokocinski A."/>
            <person name="Laird G.K."/>
            <person name="Lunter G."/>
            <person name="Meader S."/>
            <person name="Mort M."/>
            <person name="Mullikin J.C."/>
            <person name="Munch K."/>
            <person name="O'Connor T.D."/>
            <person name="Phillips A.D."/>
            <person name="Prado-Martinez J."/>
            <person name="Rogers A.S."/>
            <person name="Sajjadian S."/>
            <person name="Schmidt D."/>
            <person name="Shaw K."/>
            <person name="Simpson J.T."/>
            <person name="Stenson P.D."/>
            <person name="Turner D.J."/>
            <person name="Vigilant L."/>
            <person name="Vilella A.J."/>
            <person name="Whitener W."/>
            <person name="Zhu B."/>
            <person name="Cooper D.N."/>
            <person name="de Jong P."/>
            <person name="Dermitzakis E.T."/>
            <person name="Eichler E.E."/>
            <person name="Flicek P."/>
            <person name="Goldman N."/>
            <person name="Mundy N.I."/>
            <person name="Ning Z."/>
            <person name="Odom D.T."/>
            <person name="Ponting C.P."/>
            <person name="Quail M.A."/>
            <person name="Ryder O.A."/>
            <person name="Searle S.M."/>
            <person name="Warren W.C."/>
            <person name="Wilson R.K."/>
            <person name="Schierup M.H."/>
            <person name="Rogers J."/>
            <person name="Tyler-Smith C."/>
            <person name="Durbin R."/>
        </authorList>
    </citation>
    <scope>NUCLEOTIDE SEQUENCE [LARGE SCALE GENOMIC DNA]</scope>
</reference>
<dbReference type="GeneTree" id="ENSGT00940000161817"/>
<reference evidence="1" key="4">
    <citation type="submission" date="2025-09" db="UniProtKB">
        <authorList>
            <consortium name="Ensembl"/>
        </authorList>
    </citation>
    <scope>IDENTIFICATION</scope>
</reference>
<accession>A0A2I2YPV0</accession>
<dbReference type="Bgee" id="ENSGGOG00000011534">
    <property type="expression patterns" value="Expressed in testis"/>
</dbReference>
<dbReference type="EMBL" id="CABD030059416">
    <property type="status" value="NOT_ANNOTATED_CDS"/>
    <property type="molecule type" value="Genomic_DNA"/>
</dbReference>
<evidence type="ECO:0000313" key="2">
    <source>
        <dbReference type="Proteomes" id="UP000001519"/>
    </source>
</evidence>
<name>A0A2I2YPV0_GORGO</name>
<dbReference type="Ensembl" id="ENSGGOT00000054163.1">
    <property type="protein sequence ID" value="ENSGGOP00000036916.1"/>
    <property type="gene ID" value="ENSGGOG00000011534.3"/>
</dbReference>